<dbReference type="GO" id="GO:0017004">
    <property type="term" value="P:cytochrome complex assembly"/>
    <property type="evidence" value="ECO:0007669"/>
    <property type="project" value="UniProtKB-KW"/>
</dbReference>
<dbReference type="InterPro" id="IPR056413">
    <property type="entry name" value="TPR_CcmH_CycH"/>
</dbReference>
<dbReference type="InterPro" id="IPR019734">
    <property type="entry name" value="TPR_rpt"/>
</dbReference>
<evidence type="ECO:0000313" key="9">
    <source>
        <dbReference type="EMBL" id="RDF10531.1"/>
    </source>
</evidence>
<keyword evidence="6" id="KW-0812">Transmembrane</keyword>
<organism evidence="8 10">
    <name type="scientific">Haemophilus sputorum</name>
    <dbReference type="NCBI Taxonomy" id="1078480"/>
    <lineage>
        <taxon>Bacteria</taxon>
        <taxon>Pseudomonadati</taxon>
        <taxon>Pseudomonadota</taxon>
        <taxon>Gammaproteobacteria</taxon>
        <taxon>Pasteurellales</taxon>
        <taxon>Pasteurellaceae</taxon>
        <taxon>Haemophilus</taxon>
    </lineage>
</organism>
<evidence type="ECO:0000256" key="3">
    <source>
        <dbReference type="ARBA" id="ARBA00022748"/>
    </source>
</evidence>
<keyword evidence="4 5" id="KW-0802">TPR repeat</keyword>
<proteinExistence type="predicted"/>
<dbReference type="SUPFAM" id="SSF48452">
    <property type="entry name" value="TPR-like"/>
    <property type="match status" value="1"/>
</dbReference>
<sequence>MTFWLVALLITLVIAAIGFYPLLKQKNRISQTERDQLNKAFYFDRLNEVEKEANEGVIEDAEQTKLELQQSLLDDIPAETQDQVASQKRFGKGTFAALLVAVSAISVGAYWQVGSWQAADMVNMTHQKLTYFYERIKSEDTNPLSEAELNQFAIALRTDLQNNPQNAKGWFMLGQIGMAKEDGQLAYESYGKAAQLEPENLQYQSTYAQLLMTSNTPADKEQGKKLLKEILRKDHTNLDALSLLAFSAFEEEDYKMAAMTWGMMLKLIPEEDPRRKTVEKSVDMAMQMMKMQEEKTAPSTAEPQK</sequence>
<evidence type="ECO:0000313" key="8">
    <source>
        <dbReference type="EMBL" id="RDE72550.1"/>
    </source>
</evidence>
<dbReference type="Proteomes" id="UP000253872">
    <property type="component" value="Unassembled WGS sequence"/>
</dbReference>
<feature type="domain" description="Cytochrome c-type biogenesis protein H TPR" evidence="7">
    <location>
        <begin position="122"/>
        <end position="275"/>
    </location>
</feature>
<dbReference type="AlphaFoldDB" id="A0A369YH62"/>
<comment type="subcellular location">
    <subcellularLocation>
        <location evidence="1">Cell envelope</location>
    </subcellularLocation>
</comment>
<feature type="transmembrane region" description="Helical" evidence="6">
    <location>
        <begin position="95"/>
        <end position="113"/>
    </location>
</feature>
<dbReference type="PROSITE" id="PS50005">
    <property type="entry name" value="TPR"/>
    <property type="match status" value="1"/>
</dbReference>
<evidence type="ECO:0000313" key="11">
    <source>
        <dbReference type="Proteomes" id="UP000253950"/>
    </source>
</evidence>
<dbReference type="RefSeq" id="WP_010128942.1">
    <property type="nucleotide sequence ID" value="NZ_QEPN01000003.1"/>
</dbReference>
<dbReference type="NCBIfam" id="TIGR03142">
    <property type="entry name" value="cytochro_ccmI"/>
    <property type="match status" value="1"/>
</dbReference>
<accession>A0A369YH62</accession>
<evidence type="ECO:0000256" key="1">
    <source>
        <dbReference type="ARBA" id="ARBA00004196"/>
    </source>
</evidence>
<dbReference type="Gene3D" id="1.25.40.10">
    <property type="entry name" value="Tetratricopeptide repeat domain"/>
    <property type="match status" value="1"/>
</dbReference>
<evidence type="ECO:0000256" key="2">
    <source>
        <dbReference type="ARBA" id="ARBA00022737"/>
    </source>
</evidence>
<evidence type="ECO:0000259" key="7">
    <source>
        <dbReference type="Pfam" id="PF23914"/>
    </source>
</evidence>
<feature type="transmembrane region" description="Helical" evidence="6">
    <location>
        <begin position="6"/>
        <end position="23"/>
    </location>
</feature>
<name>A0A369YH62_9PAST</name>
<dbReference type="GO" id="GO:0030313">
    <property type="term" value="C:cell envelope"/>
    <property type="evidence" value="ECO:0007669"/>
    <property type="project" value="UniProtKB-SubCell"/>
</dbReference>
<evidence type="ECO:0000313" key="10">
    <source>
        <dbReference type="Proteomes" id="UP000253872"/>
    </source>
</evidence>
<dbReference type="PANTHER" id="PTHR47870:SF1">
    <property type="entry name" value="CYTOCHROME C-TYPE BIOGENESIS PROTEIN CCMH"/>
    <property type="match status" value="1"/>
</dbReference>
<protein>
    <submittedName>
        <fullName evidence="8">C-type cytochrome biogenesis protein CcmI</fullName>
    </submittedName>
</protein>
<evidence type="ECO:0000256" key="6">
    <source>
        <dbReference type="SAM" id="Phobius"/>
    </source>
</evidence>
<dbReference type="PANTHER" id="PTHR47870">
    <property type="entry name" value="CYTOCHROME C-TYPE BIOGENESIS PROTEIN CCMH"/>
    <property type="match status" value="1"/>
</dbReference>
<dbReference type="InterPro" id="IPR051263">
    <property type="entry name" value="C-type_cytochrome_biogenesis"/>
</dbReference>
<dbReference type="InterPro" id="IPR017560">
    <property type="entry name" value="Cyt_c_biogenesis_CcmI"/>
</dbReference>
<gene>
    <name evidence="8" type="primary">ccmI</name>
    <name evidence="9" type="ORF">DPV84_07595</name>
    <name evidence="8" type="ORF">DPV93_04470</name>
</gene>
<evidence type="ECO:0000256" key="4">
    <source>
        <dbReference type="ARBA" id="ARBA00022803"/>
    </source>
</evidence>
<dbReference type="EMBL" id="QEQG01000008">
    <property type="protein sequence ID" value="RDF10531.1"/>
    <property type="molecule type" value="Genomic_DNA"/>
</dbReference>
<evidence type="ECO:0000256" key="5">
    <source>
        <dbReference type="PROSITE-ProRule" id="PRU00339"/>
    </source>
</evidence>
<reference evidence="10 11" key="1">
    <citation type="submission" date="2018-05" db="EMBL/GenBank/DDBJ databases">
        <title>Draft Genome Sequences for a Diverse set of 7 Haemophilus Species.</title>
        <authorList>
            <person name="Nichols M."/>
            <person name="Topaz N."/>
            <person name="Wang X."/>
            <person name="Wang X."/>
            <person name="Boxrud D."/>
        </authorList>
    </citation>
    <scope>NUCLEOTIDE SEQUENCE [LARGE SCALE GENOMIC DNA]</scope>
    <source>
        <strain evidence="8 10">C2002001239</strain>
        <strain evidence="9 11">C2015005473</strain>
    </source>
</reference>
<comment type="caution">
    <text evidence="8">The sequence shown here is derived from an EMBL/GenBank/DDBJ whole genome shotgun (WGS) entry which is preliminary data.</text>
</comment>
<dbReference type="GO" id="GO:0005886">
    <property type="term" value="C:plasma membrane"/>
    <property type="evidence" value="ECO:0007669"/>
    <property type="project" value="TreeGrafter"/>
</dbReference>
<dbReference type="Proteomes" id="UP000253950">
    <property type="component" value="Unassembled WGS sequence"/>
</dbReference>
<dbReference type="STRING" id="1035839.GCA_000238795_01208"/>
<keyword evidence="6" id="KW-0472">Membrane</keyword>
<keyword evidence="6" id="KW-1133">Transmembrane helix</keyword>
<dbReference type="EMBL" id="QEPN01000003">
    <property type="protein sequence ID" value="RDE72550.1"/>
    <property type="molecule type" value="Genomic_DNA"/>
</dbReference>
<dbReference type="Pfam" id="PF23914">
    <property type="entry name" value="TPR_CcmH_CycH"/>
    <property type="match status" value="1"/>
</dbReference>
<dbReference type="InterPro" id="IPR011990">
    <property type="entry name" value="TPR-like_helical_dom_sf"/>
</dbReference>
<feature type="repeat" description="TPR" evidence="5">
    <location>
        <begin position="167"/>
        <end position="200"/>
    </location>
</feature>
<keyword evidence="3" id="KW-0201">Cytochrome c-type biogenesis</keyword>
<keyword evidence="2" id="KW-0677">Repeat</keyword>
<keyword evidence="11" id="KW-1185">Reference proteome</keyword>